<name>A0AAP2DF83_9BACT</name>
<proteinExistence type="predicted"/>
<dbReference type="InterPro" id="IPR051319">
    <property type="entry name" value="Oligoribo/pAp-PDE_c-di-AMP_PDE"/>
</dbReference>
<dbReference type="Gene3D" id="3.90.1640.10">
    <property type="entry name" value="inorganic pyrophosphatase (n-terminal core)"/>
    <property type="match status" value="1"/>
</dbReference>
<evidence type="ECO:0000313" key="4">
    <source>
        <dbReference type="Proteomes" id="UP001319180"/>
    </source>
</evidence>
<dbReference type="Gene3D" id="3.10.310.30">
    <property type="match status" value="1"/>
</dbReference>
<evidence type="ECO:0000313" key="3">
    <source>
        <dbReference type="EMBL" id="MBT1690026.1"/>
    </source>
</evidence>
<feature type="domain" description="DHHA1" evidence="2">
    <location>
        <begin position="249"/>
        <end position="327"/>
    </location>
</feature>
<dbReference type="Pfam" id="PF02272">
    <property type="entry name" value="DHHA1"/>
    <property type="match status" value="1"/>
</dbReference>
<dbReference type="InterPro" id="IPR003156">
    <property type="entry name" value="DHHA1_dom"/>
</dbReference>
<feature type="domain" description="DDH" evidence="1">
    <location>
        <begin position="16"/>
        <end position="168"/>
    </location>
</feature>
<comment type="caution">
    <text evidence="3">The sequence shown here is derived from an EMBL/GenBank/DDBJ whole genome shotgun (WGS) entry which is preliminary data.</text>
</comment>
<dbReference type="PANTHER" id="PTHR47618">
    <property type="entry name" value="BIFUNCTIONAL OLIGORIBONUCLEASE AND PAP PHOSPHATASE NRNA"/>
    <property type="match status" value="1"/>
</dbReference>
<evidence type="ECO:0000259" key="1">
    <source>
        <dbReference type="Pfam" id="PF01368"/>
    </source>
</evidence>
<dbReference type="EMBL" id="JAHESC010000053">
    <property type="protein sequence ID" value="MBT1690026.1"/>
    <property type="molecule type" value="Genomic_DNA"/>
</dbReference>
<reference evidence="3 4" key="1">
    <citation type="submission" date="2021-05" db="EMBL/GenBank/DDBJ databases">
        <title>A Polyphasic approach of four new species of the genus Ohtaekwangia: Ohtaekwangia histidinii sp. nov., Ohtaekwangia cretensis sp. nov., Ohtaekwangia indiensis sp. nov., Ohtaekwangia reichenbachii sp. nov. from diverse environment.</title>
        <authorList>
            <person name="Octaviana S."/>
        </authorList>
    </citation>
    <scope>NUCLEOTIDE SEQUENCE [LARGE SCALE GENOMIC DNA]</scope>
    <source>
        <strain evidence="3 4">PWU37</strain>
    </source>
</reference>
<dbReference type="Proteomes" id="UP001319180">
    <property type="component" value="Unassembled WGS sequence"/>
</dbReference>
<organism evidence="3 4">
    <name type="scientific">Dawidia soli</name>
    <dbReference type="NCBI Taxonomy" id="2782352"/>
    <lineage>
        <taxon>Bacteria</taxon>
        <taxon>Pseudomonadati</taxon>
        <taxon>Bacteroidota</taxon>
        <taxon>Cytophagia</taxon>
        <taxon>Cytophagales</taxon>
        <taxon>Chryseotaleaceae</taxon>
        <taxon>Dawidia</taxon>
    </lineage>
</organism>
<dbReference type="Pfam" id="PF01368">
    <property type="entry name" value="DHH"/>
    <property type="match status" value="1"/>
</dbReference>
<accession>A0AAP2DF83</accession>
<gene>
    <name evidence="3" type="ORF">KK078_25910</name>
</gene>
<dbReference type="AlphaFoldDB" id="A0AAP2DF83"/>
<keyword evidence="4" id="KW-1185">Reference proteome</keyword>
<dbReference type="RefSeq" id="WP_254093246.1">
    <property type="nucleotide sequence ID" value="NZ_JAHESC010000053.1"/>
</dbReference>
<dbReference type="GO" id="GO:0003676">
    <property type="term" value="F:nucleic acid binding"/>
    <property type="evidence" value="ECO:0007669"/>
    <property type="project" value="InterPro"/>
</dbReference>
<dbReference type="SUPFAM" id="SSF64182">
    <property type="entry name" value="DHH phosphoesterases"/>
    <property type="match status" value="1"/>
</dbReference>
<dbReference type="PANTHER" id="PTHR47618:SF1">
    <property type="entry name" value="BIFUNCTIONAL OLIGORIBONUCLEASE AND PAP PHOSPHATASE NRNA"/>
    <property type="match status" value="1"/>
</dbReference>
<dbReference type="InterPro" id="IPR001667">
    <property type="entry name" value="DDH_dom"/>
</dbReference>
<sequence length="339" mass="37744">MQNIQAFKDYMDQPRKVVILTHFKPDADALGSSLGLAGYLKKKGHAVQVITPSDYPDFIAWMPGNSEVLVFQKERPQKARQFVEGADIIFCLDFSSLNRIHELGELVKVAAARKVLIDHHLEPEKFAEFEQWDETAASTAELVYQLIEQLGDKSLIDASIANCLYAGIMTDTGGFRHPNTTHKVFQIAGELVGLGAEPAKVSKQIYDTNSLERLRLMGYVLSEKLQVLPEYRTAYMALSAEDLKKFSSQTGDTEGLVNYGLSIKGIRLSVMISDRRDNIKLSFRSLGSFSVNDLARKHFEGGGHRNAAGGQTNLTLDQTLQKFLDLLPAYKDELTADEP</sequence>
<protein>
    <submittedName>
        <fullName evidence="3">Bifunctional oligoribonuclease/PAP phosphatase NrnA</fullName>
    </submittedName>
</protein>
<evidence type="ECO:0000259" key="2">
    <source>
        <dbReference type="Pfam" id="PF02272"/>
    </source>
</evidence>
<dbReference type="InterPro" id="IPR038763">
    <property type="entry name" value="DHH_sf"/>
</dbReference>